<dbReference type="EMBL" id="SPHZ02000008">
    <property type="protein sequence ID" value="KAF0903110.1"/>
    <property type="molecule type" value="Genomic_DNA"/>
</dbReference>
<gene>
    <name evidence="1" type="ORF">E2562_024586</name>
</gene>
<evidence type="ECO:0000313" key="2">
    <source>
        <dbReference type="Proteomes" id="UP000479710"/>
    </source>
</evidence>
<organism evidence="1 2">
    <name type="scientific">Oryza meyeriana var. granulata</name>
    <dbReference type="NCBI Taxonomy" id="110450"/>
    <lineage>
        <taxon>Eukaryota</taxon>
        <taxon>Viridiplantae</taxon>
        <taxon>Streptophyta</taxon>
        <taxon>Embryophyta</taxon>
        <taxon>Tracheophyta</taxon>
        <taxon>Spermatophyta</taxon>
        <taxon>Magnoliopsida</taxon>
        <taxon>Liliopsida</taxon>
        <taxon>Poales</taxon>
        <taxon>Poaceae</taxon>
        <taxon>BOP clade</taxon>
        <taxon>Oryzoideae</taxon>
        <taxon>Oryzeae</taxon>
        <taxon>Oryzinae</taxon>
        <taxon>Oryza</taxon>
        <taxon>Oryza meyeriana</taxon>
    </lineage>
</organism>
<keyword evidence="2" id="KW-1185">Reference proteome</keyword>
<protein>
    <submittedName>
        <fullName evidence="1">Uncharacterized protein</fullName>
    </submittedName>
</protein>
<accession>A0A6G1CSK8</accession>
<sequence>MVLRTRSQQAVHGLVRGHGKRTWGGQPGVTGYGIARAGEEFSCGVSGAVPHRSWPTGWAGLAAWPAQQDG</sequence>
<dbReference type="AlphaFoldDB" id="A0A6G1CSK8"/>
<reference evidence="1 2" key="1">
    <citation type="submission" date="2019-11" db="EMBL/GenBank/DDBJ databases">
        <title>Whole genome sequence of Oryza granulata.</title>
        <authorList>
            <person name="Li W."/>
        </authorList>
    </citation>
    <scope>NUCLEOTIDE SEQUENCE [LARGE SCALE GENOMIC DNA]</scope>
    <source>
        <strain evidence="2">cv. Menghai</strain>
        <tissue evidence="1">Leaf</tissue>
    </source>
</reference>
<evidence type="ECO:0000313" key="1">
    <source>
        <dbReference type="EMBL" id="KAF0903110.1"/>
    </source>
</evidence>
<comment type="caution">
    <text evidence="1">The sequence shown here is derived from an EMBL/GenBank/DDBJ whole genome shotgun (WGS) entry which is preliminary data.</text>
</comment>
<dbReference type="Proteomes" id="UP000479710">
    <property type="component" value="Unassembled WGS sequence"/>
</dbReference>
<proteinExistence type="predicted"/>
<name>A0A6G1CSK8_9ORYZ</name>